<dbReference type="SUPFAM" id="SSF52402">
    <property type="entry name" value="Adenine nucleotide alpha hydrolases-like"/>
    <property type="match status" value="2"/>
</dbReference>
<reference evidence="3 4" key="1">
    <citation type="journal article" date="2018" name="Int. J. Syst. Evol. Microbiol.">
        <title>Zhouia spongiae sp. nov., isolated from a marine sponge.</title>
        <authorList>
            <person name="Zhuang L."/>
            <person name="Lin B."/>
            <person name="Qin F."/>
            <person name="Luo L."/>
        </authorList>
    </citation>
    <scope>NUCLEOTIDE SEQUENCE [LARGE SCALE GENOMIC DNA]</scope>
    <source>
        <strain evidence="3 4">HN-Y44</strain>
    </source>
</reference>
<dbReference type="InterPro" id="IPR006015">
    <property type="entry name" value="Universal_stress_UspA"/>
</dbReference>
<evidence type="ECO:0000256" key="1">
    <source>
        <dbReference type="ARBA" id="ARBA00008791"/>
    </source>
</evidence>
<dbReference type="PRINTS" id="PR01438">
    <property type="entry name" value="UNVRSLSTRESS"/>
</dbReference>
<dbReference type="CDD" id="cd00293">
    <property type="entry name" value="USP-like"/>
    <property type="match status" value="2"/>
</dbReference>
<dbReference type="Proteomes" id="UP000829476">
    <property type="component" value="Chromosome"/>
</dbReference>
<feature type="domain" description="UspA" evidence="2">
    <location>
        <begin position="149"/>
        <end position="276"/>
    </location>
</feature>
<sequence length="278" mass="31614">MKKILVPTDFSKHSEYALEVAAKIAKNLNARLLLFHMVGTAQSVFISDEGQKQAEAIYYLELAKKRFNELLEHGYMKDVEVEFIVQNYKIFSEMNDLAHEKGVDFIVIGSHGYSGFSDAFVGSNAEKIIRASDFPVLVIKERSKNFSMDKVVFACDFKMEAVRSYRKAMSFFRLFNSDVHLLYVNLPNEDFRSTSELEERVSGFLEAANDDGVPYNDQVHYYDDYTIENGIYTFSKSIKADVISLATHGRKGLSHFFMGSIGEDIATHINVPVVTFKI</sequence>
<gene>
    <name evidence="3" type="ORF">MQE36_09260</name>
</gene>
<dbReference type="Gene3D" id="3.40.50.620">
    <property type="entry name" value="HUPs"/>
    <property type="match status" value="2"/>
</dbReference>
<feature type="domain" description="UspA" evidence="2">
    <location>
        <begin position="1"/>
        <end position="140"/>
    </location>
</feature>
<keyword evidence="4" id="KW-1185">Reference proteome</keyword>
<evidence type="ECO:0000313" key="4">
    <source>
        <dbReference type="Proteomes" id="UP000829476"/>
    </source>
</evidence>
<name>A0ABY3YHZ7_9FLAO</name>
<dbReference type="PANTHER" id="PTHR46268:SF6">
    <property type="entry name" value="UNIVERSAL STRESS PROTEIN UP12"/>
    <property type="match status" value="1"/>
</dbReference>
<comment type="similarity">
    <text evidence="1">Belongs to the universal stress protein A family.</text>
</comment>
<protein>
    <submittedName>
        <fullName evidence="3">Universal stress protein</fullName>
    </submittedName>
</protein>
<evidence type="ECO:0000259" key="2">
    <source>
        <dbReference type="Pfam" id="PF00582"/>
    </source>
</evidence>
<accession>A0ABY3YHZ7</accession>
<evidence type="ECO:0000313" key="3">
    <source>
        <dbReference type="EMBL" id="UNY97285.1"/>
    </source>
</evidence>
<organism evidence="3 4">
    <name type="scientific">Zhouia spongiae</name>
    <dbReference type="NCBI Taxonomy" id="2202721"/>
    <lineage>
        <taxon>Bacteria</taxon>
        <taxon>Pseudomonadati</taxon>
        <taxon>Bacteroidota</taxon>
        <taxon>Flavobacteriia</taxon>
        <taxon>Flavobacteriales</taxon>
        <taxon>Flavobacteriaceae</taxon>
        <taxon>Zhouia</taxon>
    </lineage>
</organism>
<dbReference type="Pfam" id="PF00582">
    <property type="entry name" value="Usp"/>
    <property type="match status" value="2"/>
</dbReference>
<proteinExistence type="inferred from homology"/>
<dbReference type="PANTHER" id="PTHR46268">
    <property type="entry name" value="STRESS RESPONSE PROTEIN NHAX"/>
    <property type="match status" value="1"/>
</dbReference>
<dbReference type="EMBL" id="CP094326">
    <property type="protein sequence ID" value="UNY97285.1"/>
    <property type="molecule type" value="Genomic_DNA"/>
</dbReference>
<dbReference type="InterPro" id="IPR014729">
    <property type="entry name" value="Rossmann-like_a/b/a_fold"/>
</dbReference>
<dbReference type="InterPro" id="IPR006016">
    <property type="entry name" value="UspA"/>
</dbReference>
<dbReference type="RefSeq" id="WP_242935699.1">
    <property type="nucleotide sequence ID" value="NZ_CP094326.1"/>
</dbReference>